<dbReference type="SUPFAM" id="SSF51419">
    <property type="entry name" value="PLP-binding barrel"/>
    <property type="match status" value="1"/>
</dbReference>
<dbReference type="Proteomes" id="UP000185494">
    <property type="component" value="Chromosome 1"/>
</dbReference>
<evidence type="ECO:0000259" key="3">
    <source>
        <dbReference type="SMART" id="SM01119"/>
    </source>
</evidence>
<dbReference type="InterPro" id="IPR001608">
    <property type="entry name" value="Ala_racemase_N"/>
</dbReference>
<name>A0A1L7ACX8_9PROT</name>
<dbReference type="RefSeq" id="WP_075797579.1">
    <property type="nucleotide sequence ID" value="NZ_CP015583.1"/>
</dbReference>
<dbReference type="eggNOG" id="COG3616">
    <property type="taxonomic scope" value="Bacteria"/>
</dbReference>
<proteinExistence type="inferred from homology"/>
<dbReference type="SMART" id="SM01119">
    <property type="entry name" value="D-ser_dehydrat"/>
    <property type="match status" value="1"/>
</dbReference>
<dbReference type="Gene3D" id="3.20.20.10">
    <property type="entry name" value="Alanine racemase"/>
    <property type="match status" value="1"/>
</dbReference>
<dbReference type="InterPro" id="IPR029066">
    <property type="entry name" value="PLP-binding_barrel"/>
</dbReference>
<accession>A0A1L7ACX8</accession>
<organism evidence="4 5">
    <name type="scientific">Roseomonas gilardii</name>
    <dbReference type="NCBI Taxonomy" id="257708"/>
    <lineage>
        <taxon>Bacteria</taxon>
        <taxon>Pseudomonadati</taxon>
        <taxon>Pseudomonadota</taxon>
        <taxon>Alphaproteobacteria</taxon>
        <taxon>Acetobacterales</taxon>
        <taxon>Roseomonadaceae</taxon>
        <taxon>Roseomonas</taxon>
    </lineage>
</organism>
<dbReference type="EMBL" id="CP015583">
    <property type="protein sequence ID" value="APT56644.1"/>
    <property type="molecule type" value="Genomic_DNA"/>
</dbReference>
<dbReference type="GO" id="GO:0036088">
    <property type="term" value="P:D-serine catabolic process"/>
    <property type="evidence" value="ECO:0007669"/>
    <property type="project" value="TreeGrafter"/>
</dbReference>
<dbReference type="KEGG" id="rgi:RGI145_05520"/>
<protein>
    <submittedName>
        <fullName evidence="4">Alanine racemase</fullName>
    </submittedName>
</protein>
<evidence type="ECO:0000313" key="5">
    <source>
        <dbReference type="Proteomes" id="UP000185494"/>
    </source>
</evidence>
<dbReference type="PANTHER" id="PTHR28004:SF2">
    <property type="entry name" value="D-SERINE DEHYDRATASE"/>
    <property type="match status" value="1"/>
</dbReference>
<evidence type="ECO:0000256" key="2">
    <source>
        <dbReference type="ARBA" id="ARBA00023239"/>
    </source>
</evidence>
<dbReference type="InterPro" id="IPR051466">
    <property type="entry name" value="D-amino_acid_metab_enzyme"/>
</dbReference>
<reference evidence="4 5" key="1">
    <citation type="submission" date="2016-05" db="EMBL/GenBank/DDBJ databases">
        <title>Complete Genome and Methylome Analysis of Psychrotrophic Bacterial Isolates from Antarctic Lake Untersee.</title>
        <authorList>
            <person name="Fomenkov A."/>
            <person name="Akimov V.N."/>
            <person name="Vasilyeva L.V."/>
            <person name="Andersen D."/>
            <person name="Vincze T."/>
            <person name="Roberts R.J."/>
        </authorList>
    </citation>
    <scope>NUCLEOTIDE SEQUENCE [LARGE SCALE GENOMIC DNA]</scope>
    <source>
        <strain evidence="4 5">U14-5</strain>
    </source>
</reference>
<sequence length="369" mass="39107">MLQRLPAEPGMREEEVDTPALILDLDAFEANLDAMAARLAPTGSKLRAHAKTHKSPVIARLQMARGAVGQCVQKVAEAEILAWGGVDDILVSNEVVSPRKLARLAALSGIARVALCADDPAMIPVIEEAAEAAGWRLSVLVEIDVGPGRCGIAPGPEAVALAGRIAASPHLRFGGLQAYHGKAQHLRTPEERAAAIRHAADDTRHTLEQLRQQGLDCPIVGGAGTGSFPLELESGLWTEIQAGSYAFMDADYARNGTPPPFRQSLFVLAQVMSAPRESGRAVVDAGHKALPTDSGMPLVHGRPGLIYGRPSDEHGTITAEGTALPAIGEKLRLVPGHCDPTVDRFDWYVGVRDGRVECVWPVAARGAMA</sequence>
<dbReference type="Pfam" id="PF14031">
    <property type="entry name" value="D-ser_dehydrat"/>
    <property type="match status" value="1"/>
</dbReference>
<dbReference type="InterPro" id="IPR042208">
    <property type="entry name" value="D-ser_dehydrat-like_sf"/>
</dbReference>
<keyword evidence="2" id="KW-0456">Lyase</keyword>
<dbReference type="Gene3D" id="2.40.37.20">
    <property type="entry name" value="D-serine dehydratase-like domain"/>
    <property type="match status" value="1"/>
</dbReference>
<dbReference type="Pfam" id="PF01168">
    <property type="entry name" value="Ala_racemase_N"/>
    <property type="match status" value="1"/>
</dbReference>
<feature type="domain" description="D-serine dehydratase-like" evidence="3">
    <location>
        <begin position="264"/>
        <end position="352"/>
    </location>
</feature>
<evidence type="ECO:0000313" key="4">
    <source>
        <dbReference type="EMBL" id="APT56644.1"/>
    </source>
</evidence>
<dbReference type="CDD" id="cd06819">
    <property type="entry name" value="PLPDE_III_LS_D-TA"/>
    <property type="match status" value="1"/>
</dbReference>
<evidence type="ECO:0000256" key="1">
    <source>
        <dbReference type="ARBA" id="ARBA00005323"/>
    </source>
</evidence>
<dbReference type="InterPro" id="IPR026956">
    <property type="entry name" value="D-ser_dehydrat-like_dom"/>
</dbReference>
<gene>
    <name evidence="4" type="ORF">RGI145_05520</name>
</gene>
<dbReference type="PANTHER" id="PTHR28004">
    <property type="entry name" value="ZGC:162816-RELATED"/>
    <property type="match status" value="1"/>
</dbReference>
<dbReference type="GO" id="GO:0008721">
    <property type="term" value="F:D-serine ammonia-lyase activity"/>
    <property type="evidence" value="ECO:0007669"/>
    <property type="project" value="TreeGrafter"/>
</dbReference>
<dbReference type="AlphaFoldDB" id="A0A1L7ACX8"/>
<comment type="similarity">
    <text evidence="1">Belongs to the DSD1 family.</text>
</comment>